<evidence type="ECO:0000256" key="2">
    <source>
        <dbReference type="ARBA" id="ARBA00023008"/>
    </source>
</evidence>
<dbReference type="Gene3D" id="3.40.30.10">
    <property type="entry name" value="Glutaredoxin"/>
    <property type="match status" value="1"/>
</dbReference>
<dbReference type="EMBL" id="CP032829">
    <property type="protein sequence ID" value="AYJ86622.1"/>
    <property type="molecule type" value="Genomic_DNA"/>
</dbReference>
<reference evidence="7 8" key="1">
    <citation type="submission" date="2018-09" db="EMBL/GenBank/DDBJ databases">
        <title>Sphingomonas peninsula sp. nov., isolated from fildes peninsula, Antarctic soil.</title>
        <authorList>
            <person name="Yingchao G."/>
        </authorList>
    </citation>
    <scope>NUCLEOTIDE SEQUENCE [LARGE SCALE GENOMIC DNA]</scope>
    <source>
        <strain evidence="7 8">YZ-8</strain>
    </source>
</reference>
<dbReference type="Proteomes" id="UP000276254">
    <property type="component" value="Chromosome"/>
</dbReference>
<evidence type="ECO:0000256" key="5">
    <source>
        <dbReference type="SAM" id="SignalP"/>
    </source>
</evidence>
<evidence type="ECO:0000313" key="8">
    <source>
        <dbReference type="Proteomes" id="UP000276254"/>
    </source>
</evidence>
<name>A0A494TH29_SPHPE</name>
<feature type="binding site" evidence="3">
    <location>
        <position position="64"/>
    </location>
    <ligand>
        <name>Cu cation</name>
        <dbReference type="ChEBI" id="CHEBI:23378"/>
    </ligand>
</feature>
<dbReference type="KEGG" id="spha:D3Y57_12405"/>
<protein>
    <submittedName>
        <fullName evidence="7">SCO family protein</fullName>
    </submittedName>
</protein>
<evidence type="ECO:0000256" key="3">
    <source>
        <dbReference type="PIRSR" id="PIRSR603782-1"/>
    </source>
</evidence>
<keyword evidence="4" id="KW-1015">Disulfide bond</keyword>
<dbReference type="Pfam" id="PF02630">
    <property type="entry name" value="SCO1-SenC"/>
    <property type="match status" value="1"/>
</dbReference>
<dbReference type="PANTHER" id="PTHR12151">
    <property type="entry name" value="ELECTRON TRANSPORT PROTIN SCO1/SENC FAMILY MEMBER"/>
    <property type="match status" value="1"/>
</dbReference>
<dbReference type="InterPro" id="IPR003782">
    <property type="entry name" value="SCO1/SenC"/>
</dbReference>
<feature type="signal peptide" evidence="5">
    <location>
        <begin position="1"/>
        <end position="21"/>
    </location>
</feature>
<evidence type="ECO:0000259" key="6">
    <source>
        <dbReference type="PROSITE" id="PS51352"/>
    </source>
</evidence>
<dbReference type="InterPro" id="IPR036249">
    <property type="entry name" value="Thioredoxin-like_sf"/>
</dbReference>
<gene>
    <name evidence="7" type="ORF">D3Y57_12405</name>
</gene>
<dbReference type="InterPro" id="IPR013766">
    <property type="entry name" value="Thioredoxin_domain"/>
</dbReference>
<dbReference type="CDD" id="cd02968">
    <property type="entry name" value="SCO"/>
    <property type="match status" value="1"/>
</dbReference>
<evidence type="ECO:0000313" key="7">
    <source>
        <dbReference type="EMBL" id="AYJ86622.1"/>
    </source>
</evidence>
<dbReference type="RefSeq" id="WP_121153247.1">
    <property type="nucleotide sequence ID" value="NZ_CP032829.1"/>
</dbReference>
<keyword evidence="5" id="KW-0732">Signal</keyword>
<feature type="binding site" evidence="3">
    <location>
        <position position="157"/>
    </location>
    <ligand>
        <name>Cu cation</name>
        <dbReference type="ChEBI" id="CHEBI:23378"/>
    </ligand>
</feature>
<feature type="binding site" evidence="3">
    <location>
        <position position="68"/>
    </location>
    <ligand>
        <name>Cu cation</name>
        <dbReference type="ChEBI" id="CHEBI:23378"/>
    </ligand>
</feature>
<keyword evidence="8" id="KW-1185">Reference proteome</keyword>
<feature type="chain" id="PRO_5019820919" evidence="5">
    <location>
        <begin position="22"/>
        <end position="192"/>
    </location>
</feature>
<keyword evidence="3" id="KW-0479">Metal-binding</keyword>
<dbReference type="PROSITE" id="PS51257">
    <property type="entry name" value="PROKAR_LIPOPROTEIN"/>
    <property type="match status" value="1"/>
</dbReference>
<dbReference type="PROSITE" id="PS51352">
    <property type="entry name" value="THIOREDOXIN_2"/>
    <property type="match status" value="1"/>
</dbReference>
<keyword evidence="2 3" id="KW-0186">Copper</keyword>
<dbReference type="SUPFAM" id="SSF52833">
    <property type="entry name" value="Thioredoxin-like"/>
    <property type="match status" value="1"/>
</dbReference>
<dbReference type="AlphaFoldDB" id="A0A494TH29"/>
<evidence type="ECO:0000256" key="4">
    <source>
        <dbReference type="PIRSR" id="PIRSR603782-2"/>
    </source>
</evidence>
<dbReference type="OrthoDB" id="9790194at2"/>
<dbReference type="GO" id="GO:0046872">
    <property type="term" value="F:metal ion binding"/>
    <property type="evidence" value="ECO:0007669"/>
    <property type="project" value="UniProtKB-KW"/>
</dbReference>
<accession>A0A494TH29</accession>
<comment type="similarity">
    <text evidence="1">Belongs to the SCO1/2 family.</text>
</comment>
<feature type="domain" description="Thioredoxin" evidence="6">
    <location>
        <begin position="26"/>
        <end position="192"/>
    </location>
</feature>
<organism evidence="7 8">
    <name type="scientific">Sphingomonas paeninsulae</name>
    <dbReference type="NCBI Taxonomy" id="2319844"/>
    <lineage>
        <taxon>Bacteria</taxon>
        <taxon>Pseudomonadati</taxon>
        <taxon>Pseudomonadota</taxon>
        <taxon>Alphaproteobacteria</taxon>
        <taxon>Sphingomonadales</taxon>
        <taxon>Sphingomonadaceae</taxon>
        <taxon>Sphingomonas</taxon>
    </lineage>
</organism>
<feature type="disulfide bond" description="Redox-active" evidence="4">
    <location>
        <begin position="64"/>
        <end position="68"/>
    </location>
</feature>
<evidence type="ECO:0000256" key="1">
    <source>
        <dbReference type="ARBA" id="ARBA00010996"/>
    </source>
</evidence>
<proteinExistence type="inferred from homology"/>
<dbReference type="PANTHER" id="PTHR12151:SF25">
    <property type="entry name" value="LINALOOL DEHYDRATASE_ISOMERASE DOMAIN-CONTAINING PROTEIN"/>
    <property type="match status" value="1"/>
</dbReference>
<dbReference type="FunFam" id="3.40.30.10:FF:000013">
    <property type="entry name" value="Blast:Protein SCO1 homolog, mitochondrial"/>
    <property type="match status" value="1"/>
</dbReference>
<sequence length="192" mass="20506">MNKLAILFSCTLLAACSPAVAPTPPLAGARIGGPFTLTDENGKKVSDRDFAGRYRIVYFGYTFCPDVCPTDVANLMHGWQLLGKTDPARANKIQSMFITVDPARDTPDTLKSFTANFDPRLIGLTGTPEAIAAVTKAYGVAVSVQKPTAPGVYFVDHTNAAYLMDPDGKPLALLPSDGTPKAIADELSKWVK</sequence>